<dbReference type="PROSITE" id="PS50878">
    <property type="entry name" value="RT_POL"/>
    <property type="match status" value="1"/>
</dbReference>
<gene>
    <name evidence="3" type="primary">Necator_chrV.g20175</name>
    <name evidence="3" type="ORF">RB195_015383</name>
</gene>
<organism evidence="3 4">
    <name type="scientific">Necator americanus</name>
    <name type="common">Human hookworm</name>
    <dbReference type="NCBI Taxonomy" id="51031"/>
    <lineage>
        <taxon>Eukaryota</taxon>
        <taxon>Metazoa</taxon>
        <taxon>Ecdysozoa</taxon>
        <taxon>Nematoda</taxon>
        <taxon>Chromadorea</taxon>
        <taxon>Rhabditida</taxon>
        <taxon>Rhabditina</taxon>
        <taxon>Rhabditomorpha</taxon>
        <taxon>Strongyloidea</taxon>
        <taxon>Ancylostomatidae</taxon>
        <taxon>Bunostominae</taxon>
        <taxon>Necator</taxon>
    </lineage>
</organism>
<dbReference type="InterPro" id="IPR000477">
    <property type="entry name" value="RT_dom"/>
</dbReference>
<feature type="compositionally biased region" description="Low complexity" evidence="1">
    <location>
        <begin position="688"/>
        <end position="699"/>
    </location>
</feature>
<dbReference type="CDD" id="cd01650">
    <property type="entry name" value="RT_nLTR_like"/>
    <property type="match status" value="1"/>
</dbReference>
<dbReference type="PANTHER" id="PTHR47027:SF20">
    <property type="entry name" value="REVERSE TRANSCRIPTASE-LIKE PROTEIN WITH RNA-DIRECTED DNA POLYMERASE DOMAIN"/>
    <property type="match status" value="1"/>
</dbReference>
<evidence type="ECO:0000313" key="4">
    <source>
        <dbReference type="Proteomes" id="UP001303046"/>
    </source>
</evidence>
<evidence type="ECO:0000313" key="3">
    <source>
        <dbReference type="EMBL" id="KAK6757533.1"/>
    </source>
</evidence>
<comment type="caution">
    <text evidence="3">The sequence shown here is derived from an EMBL/GenBank/DDBJ whole genome shotgun (WGS) entry which is preliminary data.</text>
</comment>
<accession>A0ABR1E4V5</accession>
<dbReference type="InterPro" id="IPR043502">
    <property type="entry name" value="DNA/RNA_pol_sf"/>
</dbReference>
<feature type="compositionally biased region" description="Polar residues" evidence="1">
    <location>
        <begin position="724"/>
        <end position="737"/>
    </location>
</feature>
<protein>
    <recommendedName>
        <fullName evidence="2">Reverse transcriptase domain-containing protein</fullName>
    </recommendedName>
</protein>
<feature type="domain" description="Reverse transcriptase" evidence="2">
    <location>
        <begin position="293"/>
        <end position="505"/>
    </location>
</feature>
<proteinExistence type="predicted"/>
<keyword evidence="4" id="KW-1185">Reference proteome</keyword>
<feature type="region of interest" description="Disordered" evidence="1">
    <location>
        <begin position="717"/>
        <end position="737"/>
    </location>
</feature>
<name>A0ABR1E4V5_NECAM</name>
<sequence length="899" mass="101625">MRTLKLQLDYVLARNIPQSDIRKPRAVWDVAFDSDHRPVLLSFKIRFHKRNQGVSLQPKIDMAGLKDDECRTKFRQRVSIHVGVRTRKKLSDADSFTKCIQHAAGVTLPVLLPRKKFAFASAETKSTYNSVCVARSAGDSNQEKRLRRKLRRQLQQDRDNEWTSRAMEFEKAWEDRNPRKAYALLKQYSDKMKGCSPVLNTANGVAVGEATLPIWKKHFKTLLNRLAPSALELEHVHRPTYAVNEEPPTESEVLVCIQKMKNGKSGGDDGISAEMLKYRPPSGIREMTKIIRSIWLIERIPDSWKHAFIIPLHKKLSVTDPRNYRGIFLLRVIYKESDRNLAAVFEANATSVASAVFDSPHRGRLFNALRADGVPGKFVRLLDDMNQRTTAAVRTPAGCTTPLEVVTGVRQGAVVGPFLFNFAIDDIMRRTVDQCPADIVLAPSGCPFTDLEYADDVVIFAESSTKLQHVVHLVSKLAAAYGLRLRPDKCKQMWISSRPRTGIRVDGQQIELVDEFCYLGCLWSTPITNEVKLRVYLSAIRPIMMYGSETWAAPSTVMKRLDYTERKLLRRLLGYFWPRETGRTPCSTSSEEFVGFELEEATAENGSSGLRIWTNLLILCKLSQKIEKFGQRCVQGRHTSAKMRVIASGDDISPPIKCKYFVNTKWISEDEGAVDRWRQLTSSSTNPRSSNANDGSSVSSRSYAETLWGNIGASLEESVRPSEDNPTGTPSASLDAATTNLVVQSRDRISSAGDRTTFGSSTLSDSYASTTVTQRNPHPWFSLLEMLSIRVIILAKVHTGIIRRQIDFEAPSNRDVGSLYTLLEKELPTLQKIQIYYTNTRINHRTDLTKLPAGDQRIDFRRISLDICERCVVRFLFPIEKVKMLDVYGIFHVRLAINI</sequence>
<evidence type="ECO:0000256" key="1">
    <source>
        <dbReference type="SAM" id="MobiDB-lite"/>
    </source>
</evidence>
<dbReference type="PANTHER" id="PTHR47027">
    <property type="entry name" value="REVERSE TRANSCRIPTASE DOMAIN-CONTAINING PROTEIN"/>
    <property type="match status" value="1"/>
</dbReference>
<reference evidence="3 4" key="1">
    <citation type="submission" date="2023-08" db="EMBL/GenBank/DDBJ databases">
        <title>A Necator americanus chromosomal reference genome.</title>
        <authorList>
            <person name="Ilik V."/>
            <person name="Petrzelkova K.J."/>
            <person name="Pardy F."/>
            <person name="Fuh T."/>
            <person name="Niatou-Singa F.S."/>
            <person name="Gouil Q."/>
            <person name="Baker L."/>
            <person name="Ritchie M.E."/>
            <person name="Jex A.R."/>
            <person name="Gazzola D."/>
            <person name="Li H."/>
            <person name="Toshio Fujiwara R."/>
            <person name="Zhan B."/>
            <person name="Aroian R.V."/>
            <person name="Pafco B."/>
            <person name="Schwarz E.M."/>
        </authorList>
    </citation>
    <scope>NUCLEOTIDE SEQUENCE [LARGE SCALE GENOMIC DNA]</scope>
    <source>
        <strain evidence="3 4">Aroian</strain>
        <tissue evidence="3">Whole animal</tissue>
    </source>
</reference>
<dbReference type="EMBL" id="JAVFWL010000005">
    <property type="protein sequence ID" value="KAK6757533.1"/>
    <property type="molecule type" value="Genomic_DNA"/>
</dbReference>
<evidence type="ECO:0000259" key="2">
    <source>
        <dbReference type="PROSITE" id="PS50878"/>
    </source>
</evidence>
<dbReference type="Pfam" id="PF00078">
    <property type="entry name" value="RVT_1"/>
    <property type="match status" value="1"/>
</dbReference>
<dbReference type="SUPFAM" id="SSF56672">
    <property type="entry name" value="DNA/RNA polymerases"/>
    <property type="match status" value="1"/>
</dbReference>
<dbReference type="Proteomes" id="UP001303046">
    <property type="component" value="Unassembled WGS sequence"/>
</dbReference>
<feature type="region of interest" description="Disordered" evidence="1">
    <location>
        <begin position="680"/>
        <end position="699"/>
    </location>
</feature>